<dbReference type="GO" id="GO:0055085">
    <property type="term" value="P:transmembrane transport"/>
    <property type="evidence" value="ECO:0007669"/>
    <property type="project" value="InterPro"/>
</dbReference>
<keyword evidence="2 8" id="KW-0813">Transport</keyword>
<feature type="transmembrane region" description="Helical" evidence="8">
    <location>
        <begin position="12"/>
        <end position="32"/>
    </location>
</feature>
<keyword evidence="13" id="KW-1185">Reference proteome</keyword>
<evidence type="ECO:0000256" key="2">
    <source>
        <dbReference type="ARBA" id="ARBA00022448"/>
    </source>
</evidence>
<dbReference type="Proteomes" id="UP000037088">
    <property type="component" value="Unassembled WGS sequence"/>
</dbReference>
<dbReference type="EMBL" id="JRXF01000010">
    <property type="protein sequence ID" value="KOC93935.1"/>
    <property type="molecule type" value="Genomic_DNA"/>
</dbReference>
<evidence type="ECO:0000256" key="8">
    <source>
        <dbReference type="RuleBase" id="RU363032"/>
    </source>
</evidence>
<dbReference type="InterPro" id="IPR053523">
    <property type="entry name" value="Oligopeptide_permease_AppC"/>
</dbReference>
<evidence type="ECO:0000313" key="12">
    <source>
        <dbReference type="Proteomes" id="UP000036851"/>
    </source>
</evidence>
<evidence type="ECO:0000256" key="1">
    <source>
        <dbReference type="ARBA" id="ARBA00004429"/>
    </source>
</evidence>
<feature type="transmembrane region" description="Helical" evidence="8">
    <location>
        <begin position="74"/>
        <end position="99"/>
    </location>
</feature>
<dbReference type="PANTHER" id="PTHR43386">
    <property type="entry name" value="OLIGOPEPTIDE TRANSPORT SYSTEM PERMEASE PROTEIN APPC"/>
    <property type="match status" value="1"/>
</dbReference>
<keyword evidence="6 8" id="KW-1133">Transmembrane helix</keyword>
<dbReference type="AlphaFoldDB" id="A0A0L7T2T0"/>
<reference evidence="12 13" key="1">
    <citation type="journal article" date="2015" name="Int. J. Syst. Evol. Microbiol.">
        <title>Erwinia iniecta sp. nov., isolated from Russian wheat aphids (Diuraphis noxia).</title>
        <authorList>
            <person name="Campillo T."/>
            <person name="Luna E."/>
            <person name="Portier P."/>
            <person name="Fischer-Le Saux M."/>
            <person name="Lapitan N."/>
            <person name="Tisserat N.A."/>
            <person name="Leach J.E."/>
        </authorList>
    </citation>
    <scope>NUCLEOTIDE SEQUENCE [LARGE SCALE GENOMIC DNA]</scope>
    <source>
        <strain evidence="10 13">B120</strain>
        <strain evidence="11 12">B149</strain>
    </source>
</reference>
<dbReference type="PATRIC" id="fig|1560201.3.peg.2572"/>
<feature type="domain" description="ABC transmembrane type-1" evidence="9">
    <location>
        <begin position="72"/>
        <end position="263"/>
    </location>
</feature>
<keyword evidence="7 8" id="KW-0472">Membrane</keyword>
<dbReference type="InterPro" id="IPR050366">
    <property type="entry name" value="BP-dependent_transpt_permease"/>
</dbReference>
<evidence type="ECO:0000256" key="6">
    <source>
        <dbReference type="ARBA" id="ARBA00022989"/>
    </source>
</evidence>
<evidence type="ECO:0000259" key="9">
    <source>
        <dbReference type="PROSITE" id="PS50928"/>
    </source>
</evidence>
<organism evidence="10 13">
    <name type="scientific">Winslowiella iniecta</name>
    <dbReference type="NCBI Taxonomy" id="1560201"/>
    <lineage>
        <taxon>Bacteria</taxon>
        <taxon>Pseudomonadati</taxon>
        <taxon>Pseudomonadota</taxon>
        <taxon>Gammaproteobacteria</taxon>
        <taxon>Enterobacterales</taxon>
        <taxon>Erwiniaceae</taxon>
        <taxon>Winslowiella</taxon>
    </lineage>
</organism>
<dbReference type="InterPro" id="IPR025966">
    <property type="entry name" value="OppC_N"/>
</dbReference>
<dbReference type="Pfam" id="PF12911">
    <property type="entry name" value="OppC_N"/>
    <property type="match status" value="1"/>
</dbReference>
<sequence length="277" mass="30132">MLLRRFCRSRTGVIGAVLLLLIVALVIVLPGLSSLDPNQIDLTRIEQPPSASHWLGTDELGRDVFIRLWQGGQVSLLVAFSAMLLQLVIGSILGGLAGYFGKWTDMLIMRLTETVMCFPFYAIAITTAAILGASSWNVIIIIGLLNWTGVARLVRAEFLTLRSLDYVDAARVMGIGHRQIILRHLLPNALPPISVYATLAVATGILAEAALSFLGLGVKQPAPSWGNMLSAAQNMRVLSNEWWLWLPPGLLVFTLVLSINFIGDALRHALDPQSGQS</sequence>
<dbReference type="Proteomes" id="UP000036851">
    <property type="component" value="Unassembled WGS sequence"/>
</dbReference>
<dbReference type="PROSITE" id="PS50928">
    <property type="entry name" value="ABC_TM1"/>
    <property type="match status" value="1"/>
</dbReference>
<keyword evidence="4" id="KW-0997">Cell inner membrane</keyword>
<keyword evidence="5 8" id="KW-0812">Transmembrane</keyword>
<dbReference type="PANTHER" id="PTHR43386:SF1">
    <property type="entry name" value="D,D-DIPEPTIDE TRANSPORT SYSTEM PERMEASE PROTEIN DDPC-RELATED"/>
    <property type="match status" value="1"/>
</dbReference>
<dbReference type="InterPro" id="IPR035906">
    <property type="entry name" value="MetI-like_sf"/>
</dbReference>
<dbReference type="Gene3D" id="1.10.3720.10">
    <property type="entry name" value="MetI-like"/>
    <property type="match status" value="1"/>
</dbReference>
<comment type="subcellular location">
    <subcellularLocation>
        <location evidence="1">Cell inner membrane</location>
        <topology evidence="1">Multi-pass membrane protein</topology>
    </subcellularLocation>
    <subcellularLocation>
        <location evidence="8">Cell membrane</location>
        <topology evidence="8">Multi-pass membrane protein</topology>
    </subcellularLocation>
</comment>
<name>A0A0L7T2T0_9GAMM</name>
<dbReference type="SUPFAM" id="SSF161098">
    <property type="entry name" value="MetI-like"/>
    <property type="match status" value="1"/>
</dbReference>
<keyword evidence="3" id="KW-1003">Cell membrane</keyword>
<comment type="similarity">
    <text evidence="8">Belongs to the binding-protein-dependent transport system permease family.</text>
</comment>
<evidence type="ECO:0000256" key="4">
    <source>
        <dbReference type="ARBA" id="ARBA00022519"/>
    </source>
</evidence>
<accession>A0A0L7T2T0</accession>
<gene>
    <name evidence="10" type="ORF">NG42_12055</name>
    <name evidence="11" type="ORF">NG43_07890</name>
</gene>
<dbReference type="InterPro" id="IPR000515">
    <property type="entry name" value="MetI-like"/>
</dbReference>
<proteinExistence type="inferred from homology"/>
<dbReference type="NCBIfam" id="NF045476">
    <property type="entry name" value="Opp4C"/>
    <property type="match status" value="1"/>
</dbReference>
<evidence type="ECO:0000256" key="3">
    <source>
        <dbReference type="ARBA" id="ARBA00022475"/>
    </source>
</evidence>
<dbReference type="CDD" id="cd06261">
    <property type="entry name" value="TM_PBP2"/>
    <property type="match status" value="1"/>
</dbReference>
<evidence type="ECO:0000313" key="11">
    <source>
        <dbReference type="EMBL" id="KOC93935.1"/>
    </source>
</evidence>
<feature type="transmembrane region" description="Helical" evidence="8">
    <location>
        <begin position="193"/>
        <end position="218"/>
    </location>
</feature>
<evidence type="ECO:0000256" key="7">
    <source>
        <dbReference type="ARBA" id="ARBA00023136"/>
    </source>
</evidence>
<evidence type="ECO:0000313" key="10">
    <source>
        <dbReference type="EMBL" id="KOC89633.1"/>
    </source>
</evidence>
<feature type="transmembrane region" description="Helical" evidence="8">
    <location>
        <begin position="242"/>
        <end position="263"/>
    </location>
</feature>
<evidence type="ECO:0000256" key="5">
    <source>
        <dbReference type="ARBA" id="ARBA00022692"/>
    </source>
</evidence>
<comment type="caution">
    <text evidence="10">The sequence shown here is derived from an EMBL/GenBank/DDBJ whole genome shotgun (WGS) entry which is preliminary data.</text>
</comment>
<protein>
    <submittedName>
        <fullName evidence="10">Peptide ABC transporter permease</fullName>
    </submittedName>
</protein>
<dbReference type="EMBL" id="JRXE01000015">
    <property type="protein sequence ID" value="KOC89633.1"/>
    <property type="molecule type" value="Genomic_DNA"/>
</dbReference>
<dbReference type="OrthoDB" id="9805884at2"/>
<dbReference type="STRING" id="1560201.NG42_12055"/>
<dbReference type="Pfam" id="PF00528">
    <property type="entry name" value="BPD_transp_1"/>
    <property type="match status" value="1"/>
</dbReference>
<dbReference type="GO" id="GO:0005886">
    <property type="term" value="C:plasma membrane"/>
    <property type="evidence" value="ECO:0007669"/>
    <property type="project" value="UniProtKB-SubCell"/>
</dbReference>
<evidence type="ECO:0000313" key="13">
    <source>
        <dbReference type="Proteomes" id="UP000037088"/>
    </source>
</evidence>